<evidence type="ECO:0000259" key="39">
    <source>
        <dbReference type="PROSITE" id="PS50837"/>
    </source>
</evidence>
<keyword evidence="28" id="KW-0804">Transcription</keyword>
<dbReference type="CDD" id="cd00116">
    <property type="entry name" value="LRR_RI"/>
    <property type="match status" value="1"/>
</dbReference>
<feature type="compositionally biased region" description="Low complexity" evidence="37">
    <location>
        <begin position="14"/>
        <end position="24"/>
    </location>
</feature>
<evidence type="ECO:0000256" key="17">
    <source>
        <dbReference type="ARBA" id="ARBA00022801"/>
    </source>
</evidence>
<dbReference type="InterPro" id="IPR050637">
    <property type="entry name" value="NLRP_innate_immun_reg"/>
</dbReference>
<dbReference type="PROSITE" id="PS50824">
    <property type="entry name" value="DAPIN"/>
    <property type="match status" value="1"/>
</dbReference>
<evidence type="ECO:0000256" key="11">
    <source>
        <dbReference type="ARBA" id="ARBA00022525"/>
    </source>
</evidence>
<evidence type="ECO:0000256" key="8">
    <source>
        <dbReference type="ARBA" id="ARBA00008665"/>
    </source>
</evidence>
<keyword evidence="11" id="KW-0964">Secreted</keyword>
<dbReference type="GO" id="GO:0002674">
    <property type="term" value="P:negative regulation of acute inflammatory response"/>
    <property type="evidence" value="ECO:0007669"/>
    <property type="project" value="TreeGrafter"/>
</dbReference>
<evidence type="ECO:0000256" key="12">
    <source>
        <dbReference type="ARBA" id="ARBA00022553"/>
    </source>
</evidence>
<evidence type="ECO:0000313" key="40">
    <source>
        <dbReference type="EMBL" id="KAG8509295.1"/>
    </source>
</evidence>
<keyword evidence="26" id="KW-0564">Palmitate</keyword>
<keyword evidence="13" id="KW-0399">Innate immunity</keyword>
<evidence type="ECO:0000256" key="36">
    <source>
        <dbReference type="ARBA" id="ARBA00048778"/>
    </source>
</evidence>
<keyword evidence="23" id="KW-0333">Golgi apparatus</keyword>
<dbReference type="GO" id="GO:1901223">
    <property type="term" value="P:negative regulation of non-canonical NF-kappaB signal transduction"/>
    <property type="evidence" value="ECO:0007669"/>
    <property type="project" value="TreeGrafter"/>
</dbReference>
<evidence type="ECO:0000256" key="13">
    <source>
        <dbReference type="ARBA" id="ARBA00022588"/>
    </source>
</evidence>
<dbReference type="GO" id="GO:0016787">
    <property type="term" value="F:hydrolase activity"/>
    <property type="evidence" value="ECO:0007669"/>
    <property type="project" value="UniProtKB-KW"/>
</dbReference>
<dbReference type="Pfam" id="PF05729">
    <property type="entry name" value="NACHT"/>
    <property type="match status" value="1"/>
</dbReference>
<comment type="function">
    <text evidence="35">Independently of inflammasome activation, regulates the differentiation of T helper 2 (Th2) cells and has a role in Th2 cell-dependent asthma and tumor growth. During Th2 differentiation, required for optimal IRF4 binding to IL4 promoter and for IRF4-dependent IL4 transcription. Binds to the consensus DNA sequence 5'-GRRGGNRGAG-3'. May also participate in the transcription of IL5, IL13, GATA3, CCR3, CCR4 and MAF.</text>
</comment>
<dbReference type="GO" id="GO:0043565">
    <property type="term" value="F:sequence-specific DNA binding"/>
    <property type="evidence" value="ECO:0007669"/>
    <property type="project" value="TreeGrafter"/>
</dbReference>
<keyword evidence="19" id="KW-0067">ATP-binding</keyword>
<dbReference type="SMART" id="SM00368">
    <property type="entry name" value="LRR_RI"/>
    <property type="match status" value="7"/>
</dbReference>
<dbReference type="InterPro" id="IPR041075">
    <property type="entry name" value="NOD1/2_WH"/>
</dbReference>
<dbReference type="InterPro" id="IPR001611">
    <property type="entry name" value="Leu-rich_rpt"/>
</dbReference>
<feature type="domain" description="Pyrin" evidence="38">
    <location>
        <begin position="47"/>
        <end position="137"/>
    </location>
</feature>
<dbReference type="GO" id="GO:0005815">
    <property type="term" value="C:microtubule organizing center"/>
    <property type="evidence" value="ECO:0007669"/>
    <property type="project" value="UniProtKB-SubCell"/>
</dbReference>
<evidence type="ECO:0000256" key="7">
    <source>
        <dbReference type="ARBA" id="ARBA00004613"/>
    </source>
</evidence>
<keyword evidence="14" id="KW-0433">Leucine-rich repeat</keyword>
<dbReference type="GO" id="GO:0005739">
    <property type="term" value="C:mitochondrion"/>
    <property type="evidence" value="ECO:0007669"/>
    <property type="project" value="UniProtKB-SubCell"/>
</dbReference>
<feature type="compositionally biased region" description="Polar residues" evidence="37">
    <location>
        <begin position="1"/>
        <end position="13"/>
    </location>
</feature>
<dbReference type="Pfam" id="PF13516">
    <property type="entry name" value="LRR_6"/>
    <property type="match status" value="5"/>
</dbReference>
<dbReference type="Proteomes" id="UP000700334">
    <property type="component" value="Unassembled WGS sequence"/>
</dbReference>
<dbReference type="Gene3D" id="1.10.533.10">
    <property type="entry name" value="Death Domain, Fas"/>
    <property type="match status" value="1"/>
</dbReference>
<dbReference type="OrthoDB" id="120976at2759"/>
<evidence type="ECO:0000256" key="1">
    <source>
        <dbReference type="ARBA" id="ARBA00004110"/>
    </source>
</evidence>
<comment type="similarity">
    <text evidence="8">Belongs to the NLRP family.</text>
</comment>
<keyword evidence="41" id="KW-1185">Reference proteome</keyword>
<dbReference type="InterPro" id="IPR011029">
    <property type="entry name" value="DEATH-like_dom_sf"/>
</dbReference>
<evidence type="ECO:0000256" key="32">
    <source>
        <dbReference type="ARBA" id="ARBA00023242"/>
    </source>
</evidence>
<keyword evidence="27" id="KW-0010">Activator</keyword>
<dbReference type="PANTHER" id="PTHR45690:SF19">
    <property type="entry name" value="NACHT, LRR AND PYD DOMAINS-CONTAINING PROTEIN 3"/>
    <property type="match status" value="1"/>
</dbReference>
<dbReference type="GO" id="GO:0045087">
    <property type="term" value="P:innate immune response"/>
    <property type="evidence" value="ECO:0007669"/>
    <property type="project" value="UniProtKB-KW"/>
</dbReference>
<keyword evidence="21" id="KW-0391">Immunity</keyword>
<keyword evidence="18" id="KW-0256">Endoplasmic reticulum</keyword>
<proteinExistence type="inferred from homology"/>
<dbReference type="InterPro" id="IPR004020">
    <property type="entry name" value="DAPIN"/>
</dbReference>
<keyword evidence="30" id="KW-0206">Cytoskeleton</keyword>
<dbReference type="Pfam" id="PF02758">
    <property type="entry name" value="PYRIN"/>
    <property type="match status" value="1"/>
</dbReference>
<evidence type="ECO:0000256" key="25">
    <source>
        <dbReference type="ARBA" id="ARBA00023136"/>
    </source>
</evidence>
<dbReference type="GO" id="GO:0005634">
    <property type="term" value="C:nucleus"/>
    <property type="evidence" value="ECO:0007669"/>
    <property type="project" value="UniProtKB-SubCell"/>
</dbReference>
<dbReference type="GO" id="GO:0005783">
    <property type="term" value="C:endoplasmic reticulum"/>
    <property type="evidence" value="ECO:0007669"/>
    <property type="project" value="UniProtKB-SubCell"/>
</dbReference>
<feature type="domain" description="NACHT" evidence="39">
    <location>
        <begin position="263"/>
        <end position="579"/>
    </location>
</feature>
<evidence type="ECO:0000256" key="33">
    <source>
        <dbReference type="ARBA" id="ARBA00023288"/>
    </source>
</evidence>
<dbReference type="SUPFAM" id="SSF52047">
    <property type="entry name" value="RNI-like"/>
    <property type="match status" value="1"/>
</dbReference>
<evidence type="ECO:0000256" key="2">
    <source>
        <dbReference type="ARBA" id="ARBA00004123"/>
    </source>
</evidence>
<evidence type="ECO:0000256" key="16">
    <source>
        <dbReference type="ARBA" id="ARBA00022741"/>
    </source>
</evidence>
<evidence type="ECO:0000256" key="34">
    <source>
        <dbReference type="ARBA" id="ARBA00040040"/>
    </source>
</evidence>
<dbReference type="GO" id="GO:0006954">
    <property type="term" value="P:inflammatory response"/>
    <property type="evidence" value="ECO:0007669"/>
    <property type="project" value="UniProtKB-KW"/>
</dbReference>
<dbReference type="SUPFAM" id="SSF47986">
    <property type="entry name" value="DEATH domain"/>
    <property type="match status" value="1"/>
</dbReference>
<dbReference type="PROSITE" id="PS50837">
    <property type="entry name" value="NACHT"/>
    <property type="match status" value="1"/>
</dbReference>
<dbReference type="PANTHER" id="PTHR45690">
    <property type="entry name" value="NACHT, LRR AND PYD DOMAINS-CONTAINING PROTEIN 12"/>
    <property type="match status" value="1"/>
</dbReference>
<keyword evidence="20" id="KW-0832">Ubl conjugation</keyword>
<evidence type="ECO:0000256" key="10">
    <source>
        <dbReference type="ARBA" id="ARBA00022499"/>
    </source>
</evidence>
<dbReference type="GO" id="GO:0072559">
    <property type="term" value="C:NLRP3 inflammasome complex"/>
    <property type="evidence" value="ECO:0007669"/>
    <property type="project" value="TreeGrafter"/>
</dbReference>
<keyword evidence="17" id="KW-0378">Hydrolase</keyword>
<protein>
    <recommendedName>
        <fullName evidence="34">NACHT, LRR and PYD domains-containing protein 3</fullName>
    </recommendedName>
</protein>
<evidence type="ECO:0000256" key="35">
    <source>
        <dbReference type="ARBA" id="ARBA00045987"/>
    </source>
</evidence>
<gene>
    <name evidence="40" type="ORF">J0S82_001433</name>
</gene>
<evidence type="ECO:0000256" key="27">
    <source>
        <dbReference type="ARBA" id="ARBA00023159"/>
    </source>
</evidence>
<dbReference type="Gene3D" id="3.40.50.300">
    <property type="entry name" value="P-loop containing nucleotide triphosphate hydrolases"/>
    <property type="match status" value="1"/>
</dbReference>
<evidence type="ECO:0000256" key="19">
    <source>
        <dbReference type="ARBA" id="ARBA00022840"/>
    </source>
</evidence>
<dbReference type="FunFam" id="3.80.10.10:FF:000360">
    <property type="entry name" value="NACHT, LRR and PYD domains-containing protein 3"/>
    <property type="match status" value="1"/>
</dbReference>
<evidence type="ECO:0000313" key="41">
    <source>
        <dbReference type="Proteomes" id="UP000700334"/>
    </source>
</evidence>
<dbReference type="SMART" id="SM01288">
    <property type="entry name" value="FISNA"/>
    <property type="match status" value="1"/>
</dbReference>
<keyword evidence="12" id="KW-0597">Phosphoprotein</keyword>
<evidence type="ECO:0000256" key="31">
    <source>
        <dbReference type="ARBA" id="ARBA00023233"/>
    </source>
</evidence>
<reference evidence="40" key="1">
    <citation type="journal article" date="2021" name="Evol. Appl.">
        <title>The genome of the Pyrenean desman and the effects of bottlenecks and inbreeding on the genomic landscape of an endangered species.</title>
        <authorList>
            <person name="Escoda L."/>
            <person name="Castresana J."/>
        </authorList>
    </citation>
    <scope>NUCLEOTIDE SEQUENCE</scope>
    <source>
        <strain evidence="40">IBE-C5619</strain>
    </source>
</reference>
<evidence type="ECO:0000256" key="6">
    <source>
        <dbReference type="ARBA" id="ARBA00004394"/>
    </source>
</evidence>
<dbReference type="GO" id="GO:0140297">
    <property type="term" value="F:DNA-binding transcription factor binding"/>
    <property type="evidence" value="ECO:0007669"/>
    <property type="project" value="TreeGrafter"/>
</dbReference>
<evidence type="ECO:0000256" key="21">
    <source>
        <dbReference type="ARBA" id="ARBA00022859"/>
    </source>
</evidence>
<keyword evidence="25" id="KW-0472">Membrane</keyword>
<keyword evidence="22" id="KW-0805">Transcription regulation</keyword>
<dbReference type="Pfam" id="PF14484">
    <property type="entry name" value="FISNA"/>
    <property type="match status" value="1"/>
</dbReference>
<dbReference type="Pfam" id="PF17776">
    <property type="entry name" value="NLRC4_HD2"/>
    <property type="match status" value="1"/>
</dbReference>
<feature type="region of interest" description="Disordered" evidence="37">
    <location>
        <begin position="71"/>
        <end position="90"/>
    </location>
</feature>
<organism evidence="40 41">
    <name type="scientific">Galemys pyrenaicus</name>
    <name type="common">Iberian desman</name>
    <name type="synonym">Pyrenean desman</name>
    <dbReference type="NCBI Taxonomy" id="202257"/>
    <lineage>
        <taxon>Eukaryota</taxon>
        <taxon>Metazoa</taxon>
        <taxon>Chordata</taxon>
        <taxon>Craniata</taxon>
        <taxon>Vertebrata</taxon>
        <taxon>Euteleostomi</taxon>
        <taxon>Mammalia</taxon>
        <taxon>Eutheria</taxon>
        <taxon>Laurasiatheria</taxon>
        <taxon>Eulipotyphla</taxon>
        <taxon>Talpidae</taxon>
        <taxon>Galemys</taxon>
    </lineage>
</organism>
<dbReference type="GO" id="GO:0000139">
    <property type="term" value="C:Golgi membrane"/>
    <property type="evidence" value="ECO:0007669"/>
    <property type="project" value="UniProtKB-SubCell"/>
</dbReference>
<evidence type="ECO:0000256" key="14">
    <source>
        <dbReference type="ARBA" id="ARBA00022614"/>
    </source>
</evidence>
<dbReference type="SMART" id="SM01289">
    <property type="entry name" value="PYRIN"/>
    <property type="match status" value="1"/>
</dbReference>
<evidence type="ECO:0000256" key="20">
    <source>
        <dbReference type="ARBA" id="ARBA00022843"/>
    </source>
</evidence>
<accession>A0A8J6A0G5</accession>
<evidence type="ECO:0000256" key="28">
    <source>
        <dbReference type="ARBA" id="ARBA00023163"/>
    </source>
</evidence>
<keyword evidence="24" id="KW-0496">Mitochondrion</keyword>
<dbReference type="GO" id="GO:0005576">
    <property type="term" value="C:extracellular region"/>
    <property type="evidence" value="ECO:0007669"/>
    <property type="project" value="UniProtKB-SubCell"/>
</dbReference>
<dbReference type="Pfam" id="PF17779">
    <property type="entry name" value="WHD_NOD2"/>
    <property type="match status" value="1"/>
</dbReference>
<dbReference type="CDD" id="cd08320">
    <property type="entry name" value="Pyrin_NALPs"/>
    <property type="match status" value="1"/>
</dbReference>
<comment type="subcellular location">
    <subcellularLocation>
        <location evidence="5">Cytoplasm</location>
        <location evidence="5">Cytoskeleton</location>
        <location evidence="5">Microtubule organizing center</location>
    </subcellularLocation>
    <subcellularLocation>
        <location evidence="4">Endoplasmic reticulum</location>
    </subcellularLocation>
    <subcellularLocation>
        <location evidence="6">Golgi apparatus membrane</location>
    </subcellularLocation>
    <subcellularLocation>
        <location evidence="1">Inflammasome</location>
    </subcellularLocation>
    <subcellularLocation>
        <location evidence="3">Mitochondrion</location>
    </subcellularLocation>
    <subcellularLocation>
        <location evidence="2">Nucleus</location>
    </subcellularLocation>
    <subcellularLocation>
        <location evidence="7">Secreted</location>
    </subcellularLocation>
</comment>
<evidence type="ECO:0000256" key="9">
    <source>
        <dbReference type="ARBA" id="ARBA00022490"/>
    </source>
</evidence>
<evidence type="ECO:0000256" key="18">
    <source>
        <dbReference type="ARBA" id="ARBA00022824"/>
    </source>
</evidence>
<evidence type="ECO:0000256" key="22">
    <source>
        <dbReference type="ARBA" id="ARBA00023015"/>
    </source>
</evidence>
<feature type="region of interest" description="Disordered" evidence="37">
    <location>
        <begin position="1"/>
        <end position="29"/>
    </location>
</feature>
<keyword evidence="16" id="KW-0547">Nucleotide-binding</keyword>
<evidence type="ECO:0000256" key="29">
    <source>
        <dbReference type="ARBA" id="ARBA00023198"/>
    </source>
</evidence>
<name>A0A8J6A0G5_GALPY</name>
<evidence type="ECO:0000256" key="37">
    <source>
        <dbReference type="SAM" id="MobiDB-lite"/>
    </source>
</evidence>
<evidence type="ECO:0000256" key="15">
    <source>
        <dbReference type="ARBA" id="ARBA00022737"/>
    </source>
</evidence>
<dbReference type="SUPFAM" id="SSF52540">
    <property type="entry name" value="P-loop containing nucleoside triphosphate hydrolases"/>
    <property type="match status" value="1"/>
</dbReference>
<keyword evidence="31" id="KW-1271">Inflammasome</keyword>
<evidence type="ECO:0000259" key="38">
    <source>
        <dbReference type="PROSITE" id="PS50824"/>
    </source>
</evidence>
<evidence type="ECO:0000256" key="23">
    <source>
        <dbReference type="ARBA" id="ARBA00023034"/>
    </source>
</evidence>
<sequence length="1097" mass="120465">SGSSPAVFSEGQTSLESAGSVSSSLPHCSAGHSCPGPPWPCGPGGTMVSVRCRLAGLLEELDAADLKKFKAHLEDPPPEPGCRALPRGRTQRADPLDVATLMIDFNGERRAWAEALRIFAAINRRDLQERATRDGPTWGDAQDPAPVVCQEDSPEEEWAGLMGFLSRISICKKKQDYRQTYARHVRSRFRCFQDRNARLGESADLERRYTRLRLAQGHRSQQERERELLALGRAWAQAPDGPRGTTSLELLFEPDAQRPEPVLTVVLQGAAGIGKTMLARKVMLDWAAGRLYRDCFDYVFYIHCREVSLGVQCSLGELIRGCCPGPCAPLGCILSRPARVLFLLDGFDELQGAFDERTEPLCTDWRHAARGDVLLTSLIRKQLLPEARLLVTTRPVALEKLQHLLDRPRHVEVLGFSVARRREYFFKYFADAGRARAALRLTQDNEVLFAMCFILLVCWIVCTGLKQQMDSGASLAQTSKTTTAVYTFFLSSLLQPRAAGRGPHVSATLRGLCSLAADGIWNQKILFEDSDLRRHRLQRADVSAFLRVSLFQKEVDCERRYSFAHMTFQEFFAAMYYLLEEEEGAPLAPRPAGLPASNVAVLLESYGKFEKGYLIFVVRFLFGLVNQDRASYLERKLSCRVSQQVRQELLAWLQAKAAAKWLQAQPSQLELLYCLYEVQEAGFVQRAMGHFPRLELHLSTRMDHVVSSFCIRHSRSLASLSLRVLHTQPQEEEEEEEEEGVAAVAGLPGPEPCVPQGLWAASPHRPSTPRRACPASSLCSPVDGHLSPSPTHGLFSVLSTNRSLAELDLSDNVLGDSGAQLLCEALQDPACGLQKLLGRCGLSHLCGRSLSAVLGGPCRLAELDLSHNALGDVGVRLLCKGLQRPSCSLSKLWLVSCGLSAASCEALAAVLSASKHLTGLYLGDNALGDEGVRILCEKAKCPPCRLQKLGLVNAGVSENCAPALAAVLGANGNLTHLYLRGNALGDLGLKRLCEGLLQPDCGLQMLELDGCGLTGRCCWDLSALLTSSRSLRRLGLGANDLGDLGVSLLCEALRRPGCGLRRLELCEMSFNQDTRSSLEILQEEKPGLTVVFDPVLY</sequence>
<dbReference type="EMBL" id="JAGFMF010011956">
    <property type="protein sequence ID" value="KAG8509295.1"/>
    <property type="molecule type" value="Genomic_DNA"/>
</dbReference>
<dbReference type="AlphaFoldDB" id="A0A8J6A0G5"/>
<keyword evidence="29" id="KW-0395">Inflammatory response</keyword>
<dbReference type="InterPro" id="IPR041267">
    <property type="entry name" value="NLRP_HD2"/>
</dbReference>
<evidence type="ECO:0000256" key="5">
    <source>
        <dbReference type="ARBA" id="ARBA00004267"/>
    </source>
</evidence>
<dbReference type="InterPro" id="IPR029495">
    <property type="entry name" value="NACHT-assoc"/>
</dbReference>
<comment type="catalytic activity">
    <reaction evidence="36">
        <text>ATP + H2O = ADP + phosphate + H(+)</text>
        <dbReference type="Rhea" id="RHEA:13065"/>
        <dbReference type="ChEBI" id="CHEBI:15377"/>
        <dbReference type="ChEBI" id="CHEBI:15378"/>
        <dbReference type="ChEBI" id="CHEBI:30616"/>
        <dbReference type="ChEBI" id="CHEBI:43474"/>
        <dbReference type="ChEBI" id="CHEBI:456216"/>
    </reaction>
    <physiologicalReaction direction="left-to-right" evidence="36">
        <dbReference type="Rhea" id="RHEA:13066"/>
    </physiologicalReaction>
</comment>
<evidence type="ECO:0000256" key="4">
    <source>
        <dbReference type="ARBA" id="ARBA00004240"/>
    </source>
</evidence>
<keyword evidence="32" id="KW-0539">Nucleus</keyword>
<evidence type="ECO:0000256" key="24">
    <source>
        <dbReference type="ARBA" id="ARBA00023128"/>
    </source>
</evidence>
<dbReference type="InterPro" id="IPR032675">
    <property type="entry name" value="LRR_dom_sf"/>
</dbReference>
<dbReference type="Gene3D" id="3.80.10.10">
    <property type="entry name" value="Ribonuclease Inhibitor"/>
    <property type="match status" value="1"/>
</dbReference>
<feature type="non-terminal residue" evidence="40">
    <location>
        <position position="1097"/>
    </location>
</feature>
<evidence type="ECO:0000256" key="30">
    <source>
        <dbReference type="ARBA" id="ARBA00023212"/>
    </source>
</evidence>
<keyword evidence="10" id="KW-1017">Isopeptide bond</keyword>
<evidence type="ECO:0000256" key="3">
    <source>
        <dbReference type="ARBA" id="ARBA00004173"/>
    </source>
</evidence>
<dbReference type="InterPro" id="IPR027417">
    <property type="entry name" value="P-loop_NTPase"/>
</dbReference>
<dbReference type="GO" id="GO:0005524">
    <property type="term" value="F:ATP binding"/>
    <property type="evidence" value="ECO:0007669"/>
    <property type="project" value="UniProtKB-KW"/>
</dbReference>
<keyword evidence="33" id="KW-0449">Lipoprotein</keyword>
<evidence type="ECO:0000256" key="26">
    <source>
        <dbReference type="ARBA" id="ARBA00023139"/>
    </source>
</evidence>
<keyword evidence="15" id="KW-0677">Repeat</keyword>
<keyword evidence="9" id="KW-0963">Cytoplasm</keyword>
<dbReference type="InterPro" id="IPR007111">
    <property type="entry name" value="NACHT_NTPase"/>
</dbReference>
<comment type="caution">
    <text evidence="40">The sequence shown here is derived from an EMBL/GenBank/DDBJ whole genome shotgun (WGS) entry which is preliminary data.</text>
</comment>